<reference evidence="2 3" key="1">
    <citation type="journal article" date="2016" name="Nat. Commun.">
        <title>Thousands of microbial genomes shed light on interconnected biogeochemical processes in an aquifer system.</title>
        <authorList>
            <person name="Anantharaman K."/>
            <person name="Brown C.T."/>
            <person name="Hug L.A."/>
            <person name="Sharon I."/>
            <person name="Castelle C.J."/>
            <person name="Probst A.J."/>
            <person name="Thomas B.C."/>
            <person name="Singh A."/>
            <person name="Wilkins M.J."/>
            <person name="Karaoz U."/>
            <person name="Brodie E.L."/>
            <person name="Williams K.H."/>
            <person name="Hubbard S.S."/>
            <person name="Banfield J.F."/>
        </authorList>
    </citation>
    <scope>NUCLEOTIDE SEQUENCE [LARGE SCALE GENOMIC DNA]</scope>
</reference>
<sequence>MDKSQIPSVGELKKELKRIDENLKEKCALCRIVLGLSMIIFIAVSLYALVDLYDKKYNFKTVPLDPALYPPVDPAVSNREIFELAQLFHPEIASTTVRPPVSSSTDTLSN</sequence>
<dbReference type="AlphaFoldDB" id="A0A1G2DXN6"/>
<evidence type="ECO:0000256" key="1">
    <source>
        <dbReference type="SAM" id="Phobius"/>
    </source>
</evidence>
<dbReference type="EMBL" id="MHLU01000120">
    <property type="protein sequence ID" value="OGZ17821.1"/>
    <property type="molecule type" value="Genomic_DNA"/>
</dbReference>
<keyword evidence="1" id="KW-1133">Transmembrane helix</keyword>
<evidence type="ECO:0000313" key="3">
    <source>
        <dbReference type="Proteomes" id="UP000178106"/>
    </source>
</evidence>
<protein>
    <submittedName>
        <fullName evidence="2">Uncharacterized protein</fullName>
    </submittedName>
</protein>
<keyword evidence="1" id="KW-0812">Transmembrane</keyword>
<name>A0A1G2DXN6_9BACT</name>
<proteinExistence type="predicted"/>
<dbReference type="Proteomes" id="UP000178106">
    <property type="component" value="Unassembled WGS sequence"/>
</dbReference>
<keyword evidence="1" id="KW-0472">Membrane</keyword>
<comment type="caution">
    <text evidence="2">The sequence shown here is derived from an EMBL/GenBank/DDBJ whole genome shotgun (WGS) entry which is preliminary data.</text>
</comment>
<feature type="transmembrane region" description="Helical" evidence="1">
    <location>
        <begin position="28"/>
        <end position="50"/>
    </location>
</feature>
<accession>A0A1G2DXN6</accession>
<evidence type="ECO:0000313" key="2">
    <source>
        <dbReference type="EMBL" id="OGZ17821.1"/>
    </source>
</evidence>
<organism evidence="2 3">
    <name type="scientific">Candidatus Lloydbacteria bacterium RIFOXYC12_FULL_46_25</name>
    <dbReference type="NCBI Taxonomy" id="1798670"/>
    <lineage>
        <taxon>Bacteria</taxon>
        <taxon>Candidatus Lloydiibacteriota</taxon>
    </lineage>
</organism>
<gene>
    <name evidence="2" type="ORF">A2494_03410</name>
</gene>